<keyword evidence="4" id="KW-0217">Developmental protein</keyword>
<evidence type="ECO:0000256" key="10">
    <source>
        <dbReference type="ARBA" id="ARBA00023175"/>
    </source>
</evidence>
<dbReference type="AlphaFoldDB" id="A0A0N4ZE61"/>
<keyword evidence="10" id="KW-0505">Motor protein</keyword>
<evidence type="ECO:0000256" key="4">
    <source>
        <dbReference type="ARBA" id="ARBA00022473"/>
    </source>
</evidence>
<evidence type="ECO:0000256" key="8">
    <source>
        <dbReference type="ARBA" id="ARBA00023017"/>
    </source>
</evidence>
<comment type="similarity">
    <text evidence="2">Belongs to the dynein light intermediate chain family.</text>
</comment>
<dbReference type="GO" id="GO:0045504">
    <property type="term" value="F:dynein heavy chain binding"/>
    <property type="evidence" value="ECO:0007669"/>
    <property type="project" value="TreeGrafter"/>
</dbReference>
<keyword evidence="12" id="KW-0966">Cell projection</keyword>
<keyword evidence="13" id="KW-0175">Coiled coil</keyword>
<dbReference type="WBParaSite" id="PTRK_0000589500.1">
    <property type="protein sequence ID" value="PTRK_0000589500.1"/>
    <property type="gene ID" value="PTRK_0000589500"/>
</dbReference>
<evidence type="ECO:0000256" key="11">
    <source>
        <dbReference type="ARBA" id="ARBA00023212"/>
    </source>
</evidence>
<feature type="coiled-coil region" evidence="13">
    <location>
        <begin position="330"/>
        <end position="357"/>
    </location>
</feature>
<evidence type="ECO:0000256" key="9">
    <source>
        <dbReference type="ARBA" id="ARBA00023069"/>
    </source>
</evidence>
<dbReference type="GO" id="GO:0005868">
    <property type="term" value="C:cytoplasmic dynein complex"/>
    <property type="evidence" value="ECO:0007669"/>
    <property type="project" value="InterPro"/>
</dbReference>
<keyword evidence="8" id="KW-0243">Dynein</keyword>
<keyword evidence="6" id="KW-0493">Microtubule</keyword>
<dbReference type="Proteomes" id="UP000038045">
    <property type="component" value="Unplaced"/>
</dbReference>
<evidence type="ECO:0000256" key="5">
    <source>
        <dbReference type="ARBA" id="ARBA00022490"/>
    </source>
</evidence>
<dbReference type="Gene3D" id="3.40.50.300">
    <property type="entry name" value="P-loop containing nucleotide triphosphate hydrolases"/>
    <property type="match status" value="1"/>
</dbReference>
<comment type="subcellular location">
    <subcellularLocation>
        <location evidence="1">Cytoplasm</location>
        <location evidence="1">Cytoskeleton</location>
        <location evidence="1">Cilium basal body</location>
    </subcellularLocation>
</comment>
<reference evidence="15" key="1">
    <citation type="submission" date="2017-02" db="UniProtKB">
        <authorList>
            <consortium name="WormBaseParasite"/>
        </authorList>
    </citation>
    <scope>IDENTIFICATION</scope>
</reference>
<protein>
    <recommendedName>
        <fullName evidence="3">Cytoplasmic dynein 2 light intermediate chain 1</fullName>
    </recommendedName>
</protein>
<evidence type="ECO:0000256" key="3">
    <source>
        <dbReference type="ARBA" id="ARBA00018863"/>
    </source>
</evidence>
<keyword evidence="5" id="KW-0963">Cytoplasm</keyword>
<keyword evidence="11" id="KW-0206">Cytoskeleton</keyword>
<evidence type="ECO:0000256" key="2">
    <source>
        <dbReference type="ARBA" id="ARBA00006831"/>
    </source>
</evidence>
<dbReference type="STRING" id="131310.A0A0N4ZE61"/>
<dbReference type="InterPro" id="IPR027417">
    <property type="entry name" value="P-loop_NTPase"/>
</dbReference>
<dbReference type="PANTHER" id="PTHR13236:SF0">
    <property type="entry name" value="CYTOPLASMIC DYNEIN 2 LIGHT INTERMEDIATE CHAIN 1"/>
    <property type="match status" value="1"/>
</dbReference>
<dbReference type="InterPro" id="IPR040045">
    <property type="entry name" value="DYNC2LI1"/>
</dbReference>
<accession>A0A0N4ZE61</accession>
<dbReference type="GO" id="GO:0035721">
    <property type="term" value="P:intraciliary retrograde transport"/>
    <property type="evidence" value="ECO:0007669"/>
    <property type="project" value="InterPro"/>
</dbReference>
<dbReference type="GO" id="GO:0005874">
    <property type="term" value="C:microtubule"/>
    <property type="evidence" value="ECO:0007669"/>
    <property type="project" value="UniProtKB-KW"/>
</dbReference>
<evidence type="ECO:0000313" key="14">
    <source>
        <dbReference type="Proteomes" id="UP000038045"/>
    </source>
</evidence>
<dbReference type="SUPFAM" id="SSF52540">
    <property type="entry name" value="P-loop containing nucleoside triphosphate hydrolases"/>
    <property type="match status" value="1"/>
</dbReference>
<keyword evidence="14" id="KW-1185">Reference proteome</keyword>
<evidence type="ECO:0000256" key="12">
    <source>
        <dbReference type="ARBA" id="ARBA00023273"/>
    </source>
</evidence>
<dbReference type="PANTHER" id="PTHR13236">
    <property type="entry name" value="DYNEIN 2 LIGHT INTERMEDIATE CHAIN, ISOFORM 2"/>
    <property type="match status" value="1"/>
</dbReference>
<keyword evidence="9" id="KW-0969">Cilium</keyword>
<keyword evidence="7" id="KW-0970">Cilium biogenesis/degradation</keyword>
<evidence type="ECO:0000256" key="7">
    <source>
        <dbReference type="ARBA" id="ARBA00022794"/>
    </source>
</evidence>
<evidence type="ECO:0000256" key="1">
    <source>
        <dbReference type="ARBA" id="ARBA00004120"/>
    </source>
</evidence>
<proteinExistence type="inferred from homology"/>
<dbReference type="GO" id="GO:0036064">
    <property type="term" value="C:ciliary basal body"/>
    <property type="evidence" value="ECO:0007669"/>
    <property type="project" value="TreeGrafter"/>
</dbReference>
<evidence type="ECO:0000256" key="6">
    <source>
        <dbReference type="ARBA" id="ARBA00022701"/>
    </source>
</evidence>
<evidence type="ECO:0000256" key="13">
    <source>
        <dbReference type="SAM" id="Coils"/>
    </source>
</evidence>
<name>A0A0N4ZE61_PARTI</name>
<sequence>MNIWELAEKKVQENRNKRSTTMSENESYIFQKEKKESIESYIIVAGSPKTGKTTYLNRFLEKNESLNSTIILEYSFGYRIRDTSKDIIHIWELSSDVNLSPLVQVPFIEEHLNKNIGFFIVIDLTKPETIWSMIEEFINSGRKKIDNVIDKGSSNFKNNLLQTSWERIGEKDVGSNSIINPFPIPLYIIGAKYDIFQNEDTEKRKNVSLCLRILNFLYGGCLIYSSINMENLLSRTKTMLSHAAFKINYPKGIITDINKPLFVPFGSDSLESIGSPSGKIISSNSSFKEIFDEWKRFYNKMYPQKMSNITKCDEILEDEKFAEPVIDILFEEKQNNLQRYIKENEEREATLDRAHKNEFIF</sequence>
<organism evidence="14 15">
    <name type="scientific">Parastrongyloides trichosuri</name>
    <name type="common">Possum-specific nematode worm</name>
    <dbReference type="NCBI Taxonomy" id="131310"/>
    <lineage>
        <taxon>Eukaryota</taxon>
        <taxon>Metazoa</taxon>
        <taxon>Ecdysozoa</taxon>
        <taxon>Nematoda</taxon>
        <taxon>Chromadorea</taxon>
        <taxon>Rhabditida</taxon>
        <taxon>Tylenchina</taxon>
        <taxon>Panagrolaimomorpha</taxon>
        <taxon>Strongyloidoidea</taxon>
        <taxon>Strongyloididae</taxon>
        <taxon>Parastrongyloides</taxon>
    </lineage>
</organism>
<dbReference type="GO" id="GO:0005930">
    <property type="term" value="C:axoneme"/>
    <property type="evidence" value="ECO:0007669"/>
    <property type="project" value="TreeGrafter"/>
</dbReference>
<dbReference type="GO" id="GO:0035735">
    <property type="term" value="P:intraciliary transport involved in cilium assembly"/>
    <property type="evidence" value="ECO:0007669"/>
    <property type="project" value="InterPro"/>
</dbReference>
<evidence type="ECO:0000313" key="15">
    <source>
        <dbReference type="WBParaSite" id="PTRK_0000589500.1"/>
    </source>
</evidence>